<organism evidence="2 3">
    <name type="scientific">Saccharopolyspora taberi</name>
    <dbReference type="NCBI Taxonomy" id="60895"/>
    <lineage>
        <taxon>Bacteria</taxon>
        <taxon>Bacillati</taxon>
        <taxon>Actinomycetota</taxon>
        <taxon>Actinomycetes</taxon>
        <taxon>Pseudonocardiales</taxon>
        <taxon>Pseudonocardiaceae</taxon>
        <taxon>Saccharopolyspora</taxon>
    </lineage>
</organism>
<comment type="caution">
    <text evidence="2">The sequence shown here is derived from an EMBL/GenBank/DDBJ whole genome shotgun (WGS) entry which is preliminary data.</text>
</comment>
<dbReference type="RefSeq" id="WP_344678844.1">
    <property type="nucleotide sequence ID" value="NZ_BAAAUX010000009.1"/>
</dbReference>
<dbReference type="Proteomes" id="UP001500979">
    <property type="component" value="Unassembled WGS sequence"/>
</dbReference>
<evidence type="ECO:0000256" key="1">
    <source>
        <dbReference type="SAM" id="MobiDB-lite"/>
    </source>
</evidence>
<sequence length="150" mass="16446">MTSDKDWLGAHGEDAQTWIDPDSTEGAKIINLFRQLKAIEEPDGNWPGADVVDELNVWLTSIGLHPDDDPDQAVQRLRTRPHAWTVVGLRDNDAEGETLIAAVFAGEISCRDTDPGDEGGYQRVAESVVAADPDEAEVKAYELFEAARDD</sequence>
<protein>
    <submittedName>
        <fullName evidence="2">Uncharacterized protein</fullName>
    </submittedName>
</protein>
<evidence type="ECO:0000313" key="2">
    <source>
        <dbReference type="EMBL" id="GAA2782956.1"/>
    </source>
</evidence>
<feature type="compositionally biased region" description="Basic and acidic residues" evidence="1">
    <location>
        <begin position="1"/>
        <end position="14"/>
    </location>
</feature>
<accession>A0ABN3V945</accession>
<feature type="region of interest" description="Disordered" evidence="1">
    <location>
        <begin position="1"/>
        <end position="20"/>
    </location>
</feature>
<proteinExistence type="predicted"/>
<keyword evidence="3" id="KW-1185">Reference proteome</keyword>
<evidence type="ECO:0000313" key="3">
    <source>
        <dbReference type="Proteomes" id="UP001500979"/>
    </source>
</evidence>
<name>A0ABN3V945_9PSEU</name>
<reference evidence="2 3" key="1">
    <citation type="journal article" date="2019" name="Int. J. Syst. Evol. Microbiol.">
        <title>The Global Catalogue of Microorganisms (GCM) 10K type strain sequencing project: providing services to taxonomists for standard genome sequencing and annotation.</title>
        <authorList>
            <consortium name="The Broad Institute Genomics Platform"/>
            <consortium name="The Broad Institute Genome Sequencing Center for Infectious Disease"/>
            <person name="Wu L."/>
            <person name="Ma J."/>
        </authorList>
    </citation>
    <scope>NUCLEOTIDE SEQUENCE [LARGE SCALE GENOMIC DNA]</scope>
    <source>
        <strain evidence="2 3">JCM 9383</strain>
    </source>
</reference>
<dbReference type="EMBL" id="BAAAUX010000009">
    <property type="protein sequence ID" value="GAA2782956.1"/>
    <property type="molecule type" value="Genomic_DNA"/>
</dbReference>
<gene>
    <name evidence="2" type="ORF">GCM10010470_16140</name>
</gene>